<evidence type="ECO:0000313" key="3">
    <source>
        <dbReference type="Proteomes" id="UP000501926"/>
    </source>
</evidence>
<accession>Q1Q2M5</accession>
<organism evidence="1">
    <name type="scientific">Kuenenia stuttgartiensis</name>
    <dbReference type="NCBI Taxonomy" id="174633"/>
    <lineage>
        <taxon>Bacteria</taxon>
        <taxon>Pseudomonadati</taxon>
        <taxon>Planctomycetota</taxon>
        <taxon>Candidatus Brocadiia</taxon>
        <taxon>Candidatus Brocadiales</taxon>
        <taxon>Candidatus Brocadiaceae</taxon>
        <taxon>Candidatus Kuenenia</taxon>
    </lineage>
</organism>
<dbReference type="Proteomes" id="UP000501926">
    <property type="component" value="Chromosome"/>
</dbReference>
<dbReference type="AlphaFoldDB" id="Q1Q2M5"/>
<reference evidence="2 3" key="3">
    <citation type="submission" date="2020-02" db="EMBL/GenBank/DDBJ databases">
        <title>Newly sequenced genome of strain CSTR1 showed variability in Candidatus Kuenenia stuttgartiensis genomes.</title>
        <authorList>
            <person name="Ding C."/>
            <person name="Adrian L."/>
        </authorList>
    </citation>
    <scope>NUCLEOTIDE SEQUENCE [LARGE SCALE GENOMIC DNA]</scope>
    <source>
        <strain evidence="2 3">CSTR1</strain>
    </source>
</reference>
<dbReference type="EMBL" id="CP049055">
    <property type="protein sequence ID" value="QII11375.1"/>
    <property type="molecule type" value="Genomic_DNA"/>
</dbReference>
<reference evidence="1" key="1">
    <citation type="journal article" date="2006" name="Nature">
        <title>Deciphering the evolution and metabolism of an anammox bacterium from a community genome.</title>
        <authorList>
            <person name="Strous M."/>
            <person name="Pelletier E."/>
            <person name="Mangenot S."/>
            <person name="Rattei T."/>
            <person name="Lehner A."/>
            <person name="Taylor M.W."/>
            <person name="Horn M."/>
            <person name="Daims H."/>
            <person name="Bartol-Mavel D."/>
            <person name="Wincker P."/>
            <person name="Barbe V."/>
            <person name="Fonknechten N."/>
            <person name="Vallenet D."/>
            <person name="Segurens B."/>
            <person name="Schenowitz-Truong C."/>
            <person name="Medigue C."/>
            <person name="Collingro A."/>
            <person name="Snel B."/>
            <person name="Dutilh B.E."/>
            <person name="OpDenCamp H.J.M."/>
            <person name="vanDerDrift C."/>
            <person name="Cirpus I."/>
            <person name="vanDePas-Schoonen K.T."/>
            <person name="Harhangi H.R."/>
            <person name="vanNiftrik L."/>
            <person name="Schmid M."/>
            <person name="Keltjens J."/>
            <person name="vanDeVossenberg J."/>
            <person name="Kartal B."/>
            <person name="Meier H."/>
            <person name="Frishman D."/>
            <person name="Huynen M.A."/>
            <person name="Mewes H."/>
            <person name="Weissenbach J."/>
            <person name="Jetten M.S.M."/>
            <person name="Wagner M."/>
            <person name="LePaslier D."/>
        </authorList>
    </citation>
    <scope>NUCLEOTIDE SEQUENCE</scope>
</reference>
<evidence type="ECO:0000313" key="1">
    <source>
        <dbReference type="EMBL" id="CAJ74274.1"/>
    </source>
</evidence>
<evidence type="ECO:0000313" key="2">
    <source>
        <dbReference type="EMBL" id="QII11375.1"/>
    </source>
</evidence>
<name>Q1Q2M5_KUEST</name>
<gene>
    <name evidence="2" type="ORF">KsCSTR_19960</name>
    <name evidence="1" type="ORF">kuste3511</name>
</gene>
<reference evidence="1" key="2">
    <citation type="submission" date="2006-01" db="EMBL/GenBank/DDBJ databases">
        <authorList>
            <person name="Genoscope"/>
        </authorList>
    </citation>
    <scope>NUCLEOTIDE SEQUENCE</scope>
</reference>
<dbReference type="EMBL" id="CT573071">
    <property type="protein sequence ID" value="CAJ74274.1"/>
    <property type="molecule type" value="Genomic_DNA"/>
</dbReference>
<proteinExistence type="predicted"/>
<sequence>MQERLEAAASINIKSHIVLVVSLMRLLDLFINHTLVLIVSTYPNPNIIFTIFNRKCPMIHSDSG</sequence>
<protein>
    <submittedName>
        <fullName evidence="1">Uncharacterized protein</fullName>
    </submittedName>
</protein>